<accession>A0ABN9X9P8</accession>
<protein>
    <recommendedName>
        <fullName evidence="3">Vacuolar protein sorting-associated protein 51 homolog</fullName>
    </recommendedName>
</protein>
<evidence type="ECO:0000256" key="1">
    <source>
        <dbReference type="ARBA" id="ARBA00006080"/>
    </source>
</evidence>
<organism evidence="6 7">
    <name type="scientific">Prorocentrum cordatum</name>
    <dbReference type="NCBI Taxonomy" id="2364126"/>
    <lineage>
        <taxon>Eukaryota</taxon>
        <taxon>Sar</taxon>
        <taxon>Alveolata</taxon>
        <taxon>Dinophyceae</taxon>
        <taxon>Prorocentrales</taxon>
        <taxon>Prorocentraceae</taxon>
        <taxon>Prorocentrum</taxon>
    </lineage>
</organism>
<evidence type="ECO:0000259" key="5">
    <source>
        <dbReference type="Pfam" id="PF15469"/>
    </source>
</evidence>
<dbReference type="Proteomes" id="UP001189429">
    <property type="component" value="Unassembled WGS sequence"/>
</dbReference>
<dbReference type="EMBL" id="CAUYUJ010020161">
    <property type="protein sequence ID" value="CAK0896242.1"/>
    <property type="molecule type" value="Genomic_DNA"/>
</dbReference>
<gene>
    <name evidence="6" type="ORF">PCOR1329_LOCUS74762</name>
</gene>
<dbReference type="PANTHER" id="PTHR15954">
    <property type="entry name" value="VACUOLAR PROTEIN SORTING-ASSOCIATED PROTEIN 51 HOMOLOG"/>
    <property type="match status" value="1"/>
</dbReference>
<name>A0ABN9X9P8_9DINO</name>
<feature type="region of interest" description="Disordered" evidence="4">
    <location>
        <begin position="1"/>
        <end position="51"/>
    </location>
</feature>
<comment type="subunit">
    <text evidence="3">Component of the Golgi-associated retrograde protein (GARP) complex.</text>
</comment>
<sequence length="809" mass="86158">MPRLQAPPPIGAQAPSGRRLEPDPPRAVAARKRGTMAEPPGAPGAPAAAPQRRRVGAMLSAYYGIDVTGGAAAQASARPAKPIDREGFDAKQHFESVVSTGLVVDVVKQANELDEEVRDLDGDNQMVAYENYSKFIRETDVIKQIKTSMDELKPDLGRLEQSFEKIIAGQRKVDAGVSGRAHEIEALLKQQALFSKLKVLMDLPTTLAKCLEKESYSNACRAYSCCAPFLRQHKGIPAFQRIIEDVEHQMSRIRSALRARLKSPSTPVDEAVNGSLTLLDLGEDYAKITREFLQGRTATLQGVLSESSAPAADSGKPGAVLQSASTAAAERYLPVIRDTIVGMRKIQGTLPASEVEAADGSALPDFVAARLEDLSDRIGRHAEKRDVPVDTLVECMQVLRASLGQLEPLMPELVARLTHELLAHQAGLGIGGLFSAAVVAAAAELGRLRCECQRLEESKSRSVDGLLEEVGSAERALASGVQQAVQLCQPLLSATALIKPQDGRAAKQLVSTLDRQLSDLCSALAEACRACAAGGAADPVRRPELEALAKLDRAGGLFSLALLALGRRLEEKVFGGAWAKARDLCADLDSTAAELAPCPALLAATRSASEAAMARYVATCAERLGGILRDAMKGRDWKSSWELDGPSLVLEMVFKEKSTPATCSSGACWRTAEAAGSRPPGGSTTATGPRRGGAGDAVGEETAGVPSGATPPETGAVAGILQLAFGTLDECVRGETFGRSGLQQVQVDCEMLADISRDFVEEWEDASVLENALREVMELAKKNCSDPVLMETSVVEQLCDRKKKAWRVD</sequence>
<comment type="subcellular location">
    <subcellularLocation>
        <location evidence="3">Golgi apparatus</location>
        <location evidence="3">trans-Golgi network</location>
    </subcellularLocation>
</comment>
<reference evidence="6" key="1">
    <citation type="submission" date="2023-10" db="EMBL/GenBank/DDBJ databases">
        <authorList>
            <person name="Chen Y."/>
            <person name="Shah S."/>
            <person name="Dougan E. K."/>
            <person name="Thang M."/>
            <person name="Chan C."/>
        </authorList>
    </citation>
    <scope>NUCLEOTIDE SEQUENCE [LARGE SCALE GENOMIC DNA]</scope>
</reference>
<evidence type="ECO:0000256" key="4">
    <source>
        <dbReference type="SAM" id="MobiDB-lite"/>
    </source>
</evidence>
<proteinExistence type="inferred from homology"/>
<keyword evidence="7" id="KW-1185">Reference proteome</keyword>
<feature type="domain" description="Exocyst complex component EXOC2/Sec5 N-terminal" evidence="5">
    <location>
        <begin position="108"/>
        <end position="269"/>
    </location>
</feature>
<evidence type="ECO:0000313" key="7">
    <source>
        <dbReference type="Proteomes" id="UP001189429"/>
    </source>
</evidence>
<comment type="function">
    <text evidence="3">Acts as component of the GARP complex that is involved in retrograde transport from early and late endosomes to the trans-Golgi network (TGN).</text>
</comment>
<keyword evidence="3" id="KW-0653">Protein transport</keyword>
<dbReference type="InterPro" id="IPR039481">
    <property type="entry name" value="EXOC2/Sec5_N_dom"/>
</dbReference>
<dbReference type="InterPro" id="IPR014812">
    <property type="entry name" value="Vps51"/>
</dbReference>
<feature type="compositionally biased region" description="Low complexity" evidence="4">
    <location>
        <begin position="676"/>
        <end position="689"/>
    </location>
</feature>
<dbReference type="Pfam" id="PF15469">
    <property type="entry name" value="Sec5"/>
    <property type="match status" value="1"/>
</dbReference>
<comment type="similarity">
    <text evidence="1 3">Belongs to the VPS51 family.</text>
</comment>
<feature type="region of interest" description="Disordered" evidence="4">
    <location>
        <begin position="672"/>
        <end position="713"/>
    </location>
</feature>
<evidence type="ECO:0000256" key="2">
    <source>
        <dbReference type="ARBA" id="ARBA00022448"/>
    </source>
</evidence>
<keyword evidence="3" id="KW-0445">Lipid transport</keyword>
<keyword evidence="2 3" id="KW-0813">Transport</keyword>
<dbReference type="PANTHER" id="PTHR15954:SF4">
    <property type="entry name" value="VACUOLAR PROTEIN SORTING-ASSOCIATED PROTEIN 51 HOMOLOG"/>
    <property type="match status" value="1"/>
</dbReference>
<evidence type="ECO:0000313" key="6">
    <source>
        <dbReference type="EMBL" id="CAK0896242.1"/>
    </source>
</evidence>
<feature type="compositionally biased region" description="Pro residues" evidence="4">
    <location>
        <begin position="1"/>
        <end position="10"/>
    </location>
</feature>
<comment type="caution">
    <text evidence="6">The sequence shown here is derived from an EMBL/GenBank/DDBJ whole genome shotgun (WGS) entry which is preliminary data.</text>
</comment>
<evidence type="ECO:0000256" key="3">
    <source>
        <dbReference type="RuleBase" id="RU368010"/>
    </source>
</evidence>
<keyword evidence="3" id="KW-0333">Golgi apparatus</keyword>